<sequence>MRRRFVFSPPPQRFVSLFFGLLLLLGVSLYRDYGVSWDEPVDHLNGLVSARYVAHRLAPKWAERQAVLERAPDFENYHDNDHGVLFELPLAFWDQLRPSSDLRAFYQLRHLCIFLTCLAGTWALFRLARIRFRDWRLGLLTAGLLVLSPRMFAESFYNAKDLVFLSVFTVAMYTLARLMQRPGLWRALLHGVATAMALDMRVLGILVVGLTVGMLSLEVLFAPSPKRAGLRMAGYVAAYLSATVVVTIIGWPYLWEAPVAHFLLAYQHLSHYPWLGEVWYLGAPVYALNLPWHYAPVWIVVTTPVPYVLAFCLGMLVWLYTIVRSRLAVLATLEGRLDLLFAAWFGLPLLMVILLKSVLYDGWRHLYFVYPALLLIAVRGGQALWQIARLRARSRQVVLFLGLIASFEVAHTAVRMIRMHPNQQVYFSFLSAGQAGRLFERDYWGLSYRQGVEYLLKRHPTGRIPVDSPHPLLLTNNTLLLNPIDRERFQFTDSAPNRYFLADYRMHPGPYPDSVGREVYSVAPEGLKILSVFQRQPRRP</sequence>
<proteinExistence type="predicted"/>
<protein>
    <recommendedName>
        <fullName evidence="4">Glycosyltransferase RgtA/B/C/D-like domain-containing protein</fullName>
    </recommendedName>
</protein>
<evidence type="ECO:0000313" key="3">
    <source>
        <dbReference type="Proteomes" id="UP000305398"/>
    </source>
</evidence>
<keyword evidence="1" id="KW-1133">Transmembrane helix</keyword>
<evidence type="ECO:0000313" key="2">
    <source>
        <dbReference type="EMBL" id="QDA60008.1"/>
    </source>
</evidence>
<feature type="transmembrane region" description="Helical" evidence="1">
    <location>
        <begin position="104"/>
        <end position="125"/>
    </location>
</feature>
<evidence type="ECO:0000256" key="1">
    <source>
        <dbReference type="SAM" id="Phobius"/>
    </source>
</evidence>
<dbReference type="RefSeq" id="WP_139515186.1">
    <property type="nucleotide sequence ID" value="NZ_CP040896.1"/>
</dbReference>
<keyword evidence="3" id="KW-1185">Reference proteome</keyword>
<dbReference type="OrthoDB" id="2034231at2"/>
<evidence type="ECO:0008006" key="4">
    <source>
        <dbReference type="Google" id="ProtNLM"/>
    </source>
</evidence>
<dbReference type="KEGG" id="hyj:FHG12_07740"/>
<feature type="transmembrane region" description="Helical" evidence="1">
    <location>
        <begin position="200"/>
        <end position="221"/>
    </location>
</feature>
<accession>A0A5B7ZYB7</accession>
<feature type="transmembrane region" description="Helical" evidence="1">
    <location>
        <begin position="304"/>
        <end position="323"/>
    </location>
</feature>
<dbReference type="EMBL" id="CP040896">
    <property type="protein sequence ID" value="QDA60008.1"/>
    <property type="molecule type" value="Genomic_DNA"/>
</dbReference>
<dbReference type="AlphaFoldDB" id="A0A5B7ZYB7"/>
<reference evidence="2 3" key="1">
    <citation type="submission" date="2019-06" db="EMBL/GenBank/DDBJ databases">
        <authorList>
            <person name="Srinivasan S."/>
        </authorList>
    </citation>
    <scope>NUCLEOTIDE SEQUENCE [LARGE SCALE GENOMIC DNA]</scope>
    <source>
        <strain evidence="2 3">17J68-5</strain>
    </source>
</reference>
<feature type="transmembrane region" description="Helical" evidence="1">
    <location>
        <begin position="397"/>
        <end position="417"/>
    </location>
</feature>
<gene>
    <name evidence="2" type="ORF">FHG12_07740</name>
</gene>
<dbReference type="Proteomes" id="UP000305398">
    <property type="component" value="Chromosome"/>
</dbReference>
<feature type="transmembrane region" description="Helical" evidence="1">
    <location>
        <begin position="367"/>
        <end position="385"/>
    </location>
</feature>
<keyword evidence="1" id="KW-0812">Transmembrane</keyword>
<feature type="transmembrane region" description="Helical" evidence="1">
    <location>
        <begin position="335"/>
        <end position="355"/>
    </location>
</feature>
<organism evidence="2 3">
    <name type="scientific">Hymenobacter jejuensis</name>
    <dbReference type="NCBI Taxonomy" id="2502781"/>
    <lineage>
        <taxon>Bacteria</taxon>
        <taxon>Pseudomonadati</taxon>
        <taxon>Bacteroidota</taxon>
        <taxon>Cytophagia</taxon>
        <taxon>Cytophagales</taxon>
        <taxon>Hymenobacteraceae</taxon>
        <taxon>Hymenobacter</taxon>
    </lineage>
</organism>
<feature type="transmembrane region" description="Helical" evidence="1">
    <location>
        <begin position="233"/>
        <end position="254"/>
    </location>
</feature>
<keyword evidence="1" id="KW-0472">Membrane</keyword>
<feature type="transmembrane region" description="Helical" evidence="1">
    <location>
        <begin position="162"/>
        <end position="179"/>
    </location>
</feature>
<name>A0A5B7ZYB7_9BACT</name>